<feature type="region of interest" description="Disordered" evidence="2">
    <location>
        <begin position="478"/>
        <end position="497"/>
    </location>
</feature>
<dbReference type="PANTHER" id="PTHR11188">
    <property type="entry name" value="ARRESTIN DOMAIN CONTAINING PROTEIN"/>
    <property type="match status" value="1"/>
</dbReference>
<feature type="compositionally biased region" description="Polar residues" evidence="2">
    <location>
        <begin position="393"/>
        <end position="403"/>
    </location>
</feature>
<evidence type="ECO:0000313" key="4">
    <source>
        <dbReference type="EMBL" id="KAG2224634.1"/>
    </source>
</evidence>
<dbReference type="GO" id="GO:0030674">
    <property type="term" value="F:protein-macromolecule adaptor activity"/>
    <property type="evidence" value="ECO:0007669"/>
    <property type="project" value="TreeGrafter"/>
</dbReference>
<feature type="domain" description="Arrestin C-terminal-like" evidence="3">
    <location>
        <begin position="172"/>
        <end position="308"/>
    </location>
</feature>
<feature type="compositionally biased region" description="Polar residues" evidence="2">
    <location>
        <begin position="435"/>
        <end position="449"/>
    </location>
</feature>
<evidence type="ECO:0000313" key="5">
    <source>
        <dbReference type="Proteomes" id="UP000646827"/>
    </source>
</evidence>
<feature type="region of interest" description="Disordered" evidence="2">
    <location>
        <begin position="393"/>
        <end position="465"/>
    </location>
</feature>
<proteinExistence type="inferred from homology"/>
<feature type="region of interest" description="Disordered" evidence="2">
    <location>
        <begin position="310"/>
        <end position="376"/>
    </location>
</feature>
<feature type="compositionally biased region" description="Acidic residues" evidence="2">
    <location>
        <begin position="312"/>
        <end position="323"/>
    </location>
</feature>
<dbReference type="InterPro" id="IPR050357">
    <property type="entry name" value="Arrestin_domain-protein"/>
</dbReference>
<dbReference type="Pfam" id="PF00339">
    <property type="entry name" value="Arrestin_N"/>
    <property type="match status" value="1"/>
</dbReference>
<dbReference type="EMBL" id="JAEPRB010000039">
    <property type="protein sequence ID" value="KAG2224634.1"/>
    <property type="molecule type" value="Genomic_DNA"/>
</dbReference>
<dbReference type="GO" id="GO:0031625">
    <property type="term" value="F:ubiquitin protein ligase binding"/>
    <property type="evidence" value="ECO:0007669"/>
    <property type="project" value="TreeGrafter"/>
</dbReference>
<name>A0A8H7VRR7_9FUNG</name>
<evidence type="ECO:0000259" key="3">
    <source>
        <dbReference type="SMART" id="SM01017"/>
    </source>
</evidence>
<dbReference type="Pfam" id="PF02752">
    <property type="entry name" value="Arrestin_C"/>
    <property type="match status" value="1"/>
</dbReference>
<feature type="compositionally biased region" description="Low complexity" evidence="2">
    <location>
        <begin position="405"/>
        <end position="417"/>
    </location>
</feature>
<protein>
    <recommendedName>
        <fullName evidence="3">Arrestin C-terminal-like domain-containing protein</fullName>
    </recommendedName>
</protein>
<feature type="compositionally biased region" description="Polar residues" evidence="2">
    <location>
        <begin position="638"/>
        <end position="647"/>
    </location>
</feature>
<dbReference type="InterPro" id="IPR011022">
    <property type="entry name" value="Arrestin_C-like"/>
</dbReference>
<dbReference type="GO" id="GO:0005829">
    <property type="term" value="C:cytosol"/>
    <property type="evidence" value="ECO:0007669"/>
    <property type="project" value="TreeGrafter"/>
</dbReference>
<dbReference type="InterPro" id="IPR014756">
    <property type="entry name" value="Ig_E-set"/>
</dbReference>
<evidence type="ECO:0000256" key="2">
    <source>
        <dbReference type="SAM" id="MobiDB-lite"/>
    </source>
</evidence>
<feature type="compositionally biased region" description="Low complexity" evidence="2">
    <location>
        <begin position="555"/>
        <end position="566"/>
    </location>
</feature>
<sequence length="684" mass="77521">MRHLTKGNSKTIDIRLNEEKFYFPGETIKGVVTVHPKSPTKTNHITLRFTGEVFLSIKDKETIILFQKTETIAVANDGAKTHVLDAKQHNYDFEFVVPDDLPSAMEFGKRKARIRYMLTAIHDRPMVPESLCAKSEYTVPILEFVDVQSPQYNKIQEQMLDFVIPQLLPSKKHSQCQLKVSMPKFGFTRGDLVKLSIVFNHYEPFTREKSLKVDLIRKVDIRTNKNTFGKEDVLKSVEHDINIIGPYNFSQAINSQILIPTSTPPSIRYKDKVIDIHYKIVVRLYLGKRKLRESQCLEMPIVIGTWPKADVPIDDDDDDDDYYGEIHVMSDSDDDDDFIRRDSDFSLPPPQPTQSKSSTTTYQARGHQRNISSSMLSIGSASTVTLTLRNTHISDTQKQQGNVVRSDSNASHSSRRSQGSERSWRSSQSYEPRSPTLSRNTSASTNLTTPDGYYSSNGNSNGGRNMIVAAGTQTYINRSSSTPDLLNNPPIPPPAASPSGAVYPMRPTINTPPTTTSPTINNTITTTINNNTNPNIRTSYYDATSNFEYQQQQYPRTTYQQQQQYQSGQNEYNSTPSNVPTHVLQPLPSSSTNNNYGYTNNNRSPVNNNNTVSQTTPRMPHRNYDYSYYDDLTDSEPETNNNHNNQISLSSDDSDDSDDDGDLLRIIEKKKKQEERARRARGRY</sequence>
<dbReference type="AlphaFoldDB" id="A0A8H7VRR7"/>
<dbReference type="SUPFAM" id="SSF81296">
    <property type="entry name" value="E set domains"/>
    <property type="match status" value="2"/>
</dbReference>
<accession>A0A8H7VRR7</accession>
<reference evidence="4 5" key="1">
    <citation type="submission" date="2020-12" db="EMBL/GenBank/DDBJ databases">
        <title>Metabolic potential, ecology and presence of endohyphal bacteria is reflected in genomic diversity of Mucoromycotina.</title>
        <authorList>
            <person name="Muszewska A."/>
            <person name="Okrasinska A."/>
            <person name="Steczkiewicz K."/>
            <person name="Drgas O."/>
            <person name="Orlowska M."/>
            <person name="Perlinska-Lenart U."/>
            <person name="Aleksandrzak-Piekarczyk T."/>
            <person name="Szatraj K."/>
            <person name="Zielenkiewicz U."/>
            <person name="Pilsyk S."/>
            <person name="Malc E."/>
            <person name="Mieczkowski P."/>
            <person name="Kruszewska J.S."/>
            <person name="Biernat P."/>
            <person name="Pawlowska J."/>
        </authorList>
    </citation>
    <scope>NUCLEOTIDE SEQUENCE [LARGE SCALE GENOMIC DNA]</scope>
    <source>
        <strain evidence="4 5">CBS 142.35</strain>
    </source>
</reference>
<dbReference type="PANTHER" id="PTHR11188:SF161">
    <property type="entry name" value="PH-RESPONSE REGULATOR PROTEIN PALF_RIM8"/>
    <property type="match status" value="1"/>
</dbReference>
<evidence type="ECO:0000256" key="1">
    <source>
        <dbReference type="ARBA" id="ARBA00037950"/>
    </source>
</evidence>
<organism evidence="4 5">
    <name type="scientific">Circinella minor</name>
    <dbReference type="NCBI Taxonomy" id="1195481"/>
    <lineage>
        <taxon>Eukaryota</taxon>
        <taxon>Fungi</taxon>
        <taxon>Fungi incertae sedis</taxon>
        <taxon>Mucoromycota</taxon>
        <taxon>Mucoromycotina</taxon>
        <taxon>Mucoromycetes</taxon>
        <taxon>Mucorales</taxon>
        <taxon>Lichtheimiaceae</taxon>
        <taxon>Circinella</taxon>
    </lineage>
</organism>
<dbReference type="OrthoDB" id="7785529at2759"/>
<comment type="caution">
    <text evidence="4">The sequence shown here is derived from an EMBL/GenBank/DDBJ whole genome shotgun (WGS) entry which is preliminary data.</text>
</comment>
<dbReference type="InterPro" id="IPR011021">
    <property type="entry name" value="Arrestin-like_N"/>
</dbReference>
<dbReference type="SMART" id="SM01017">
    <property type="entry name" value="Arrestin_C"/>
    <property type="match status" value="1"/>
</dbReference>
<feature type="compositionally biased region" description="Basic and acidic residues" evidence="2">
    <location>
        <begin position="662"/>
        <end position="677"/>
    </location>
</feature>
<feature type="compositionally biased region" description="Low complexity" evidence="2">
    <location>
        <begin position="589"/>
        <end position="613"/>
    </location>
</feature>
<gene>
    <name evidence="4" type="ORF">INT45_007879</name>
</gene>
<feature type="compositionally biased region" description="Polar residues" evidence="2">
    <location>
        <begin position="567"/>
        <end position="580"/>
    </location>
</feature>
<dbReference type="Proteomes" id="UP000646827">
    <property type="component" value="Unassembled WGS sequence"/>
</dbReference>
<dbReference type="GO" id="GO:0005886">
    <property type="term" value="C:plasma membrane"/>
    <property type="evidence" value="ECO:0007669"/>
    <property type="project" value="TreeGrafter"/>
</dbReference>
<comment type="similarity">
    <text evidence="1">Belongs to the arrestin family. PalF/RIM8 subfamily.</text>
</comment>
<feature type="compositionally biased region" description="Acidic residues" evidence="2">
    <location>
        <begin position="652"/>
        <end position="661"/>
    </location>
</feature>
<feature type="region of interest" description="Disordered" evidence="2">
    <location>
        <begin position="555"/>
        <end position="684"/>
    </location>
</feature>
<keyword evidence="5" id="KW-1185">Reference proteome</keyword>
<dbReference type="GO" id="GO:0070086">
    <property type="term" value="P:ubiquitin-dependent endocytosis"/>
    <property type="evidence" value="ECO:0007669"/>
    <property type="project" value="TreeGrafter"/>
</dbReference>
<dbReference type="InterPro" id="IPR014752">
    <property type="entry name" value="Arrestin-like_C"/>
</dbReference>
<dbReference type="Gene3D" id="2.60.40.640">
    <property type="match status" value="2"/>
</dbReference>